<name>A0A2M4DA83_ANODA</name>
<proteinExistence type="predicted"/>
<feature type="chain" id="PRO_5014902047" evidence="1">
    <location>
        <begin position="16"/>
        <end position="120"/>
    </location>
</feature>
<sequence length="120" mass="13333">MRVCLWSCHAVSCRAATVATQVNNPPETATIPIPARIGITRSPRPTATKPNAGEWRKVSCCLLDDRASRLTVGSLYISSTLNLTQRHASGLLVRLFVRVFFSSLLRCPISVCLVLYRYNR</sequence>
<protein>
    <submittedName>
        <fullName evidence="2">Putative secreted protein</fullName>
    </submittedName>
</protein>
<dbReference type="EMBL" id="GGFL01010287">
    <property type="protein sequence ID" value="MBW74465.1"/>
    <property type="molecule type" value="Transcribed_RNA"/>
</dbReference>
<dbReference type="AlphaFoldDB" id="A0A2M4DA83"/>
<evidence type="ECO:0000256" key="1">
    <source>
        <dbReference type="SAM" id="SignalP"/>
    </source>
</evidence>
<accession>A0A2M4DA83</accession>
<evidence type="ECO:0000313" key="2">
    <source>
        <dbReference type="EMBL" id="MBW74465.1"/>
    </source>
</evidence>
<keyword evidence="1" id="KW-0732">Signal</keyword>
<reference evidence="2" key="1">
    <citation type="submission" date="2018-01" db="EMBL/GenBank/DDBJ databases">
        <title>An insight into the sialome of Amazonian anophelines.</title>
        <authorList>
            <person name="Ribeiro J.M."/>
            <person name="Scarpassa V."/>
            <person name="Calvo E."/>
        </authorList>
    </citation>
    <scope>NUCLEOTIDE SEQUENCE</scope>
</reference>
<organism evidence="2">
    <name type="scientific">Anopheles darlingi</name>
    <name type="common">Mosquito</name>
    <dbReference type="NCBI Taxonomy" id="43151"/>
    <lineage>
        <taxon>Eukaryota</taxon>
        <taxon>Metazoa</taxon>
        <taxon>Ecdysozoa</taxon>
        <taxon>Arthropoda</taxon>
        <taxon>Hexapoda</taxon>
        <taxon>Insecta</taxon>
        <taxon>Pterygota</taxon>
        <taxon>Neoptera</taxon>
        <taxon>Endopterygota</taxon>
        <taxon>Diptera</taxon>
        <taxon>Nematocera</taxon>
        <taxon>Culicoidea</taxon>
        <taxon>Culicidae</taxon>
        <taxon>Anophelinae</taxon>
        <taxon>Anopheles</taxon>
    </lineage>
</organism>
<feature type="signal peptide" evidence="1">
    <location>
        <begin position="1"/>
        <end position="15"/>
    </location>
</feature>